<feature type="compositionally biased region" description="Polar residues" evidence="1">
    <location>
        <begin position="263"/>
        <end position="293"/>
    </location>
</feature>
<feature type="compositionally biased region" description="Low complexity" evidence="1">
    <location>
        <begin position="465"/>
        <end position="475"/>
    </location>
</feature>
<feature type="compositionally biased region" description="Low complexity" evidence="1">
    <location>
        <begin position="515"/>
        <end position="527"/>
    </location>
</feature>
<dbReference type="KEGG" id="hazt:108678727"/>
<dbReference type="RefSeq" id="XP_018022684.1">
    <property type="nucleotide sequence ID" value="XM_018167195.2"/>
</dbReference>
<gene>
    <name evidence="4" type="primary">LOC108678727</name>
</gene>
<feature type="compositionally biased region" description="Polar residues" evidence="1">
    <location>
        <begin position="495"/>
        <end position="514"/>
    </location>
</feature>
<dbReference type="Proteomes" id="UP000694843">
    <property type="component" value="Unplaced"/>
</dbReference>
<keyword evidence="2" id="KW-0472">Membrane</keyword>
<accession>A0A8B7P948</accession>
<keyword evidence="2" id="KW-1133">Transmembrane helix</keyword>
<keyword evidence="3" id="KW-1185">Reference proteome</keyword>
<feature type="region of interest" description="Disordered" evidence="1">
    <location>
        <begin position="1"/>
        <end position="32"/>
    </location>
</feature>
<feature type="region of interest" description="Disordered" evidence="1">
    <location>
        <begin position="254"/>
        <end position="303"/>
    </location>
</feature>
<evidence type="ECO:0000256" key="2">
    <source>
        <dbReference type="SAM" id="Phobius"/>
    </source>
</evidence>
<organism evidence="3 4">
    <name type="scientific">Hyalella azteca</name>
    <name type="common">Amphipod</name>
    <dbReference type="NCBI Taxonomy" id="294128"/>
    <lineage>
        <taxon>Eukaryota</taxon>
        <taxon>Metazoa</taxon>
        <taxon>Ecdysozoa</taxon>
        <taxon>Arthropoda</taxon>
        <taxon>Crustacea</taxon>
        <taxon>Multicrustacea</taxon>
        <taxon>Malacostraca</taxon>
        <taxon>Eumalacostraca</taxon>
        <taxon>Peracarida</taxon>
        <taxon>Amphipoda</taxon>
        <taxon>Senticaudata</taxon>
        <taxon>Talitrida</taxon>
        <taxon>Talitroidea</taxon>
        <taxon>Hyalellidae</taxon>
        <taxon>Hyalella</taxon>
    </lineage>
</organism>
<feature type="region of interest" description="Disordered" evidence="1">
    <location>
        <begin position="433"/>
        <end position="544"/>
    </location>
</feature>
<feature type="compositionally biased region" description="Acidic residues" evidence="1">
    <location>
        <begin position="342"/>
        <end position="367"/>
    </location>
</feature>
<feature type="region of interest" description="Disordered" evidence="1">
    <location>
        <begin position="593"/>
        <end position="636"/>
    </location>
</feature>
<proteinExistence type="predicted"/>
<dbReference type="AlphaFoldDB" id="A0A8B7P948"/>
<evidence type="ECO:0000313" key="3">
    <source>
        <dbReference type="Proteomes" id="UP000694843"/>
    </source>
</evidence>
<reference evidence="4" key="1">
    <citation type="submission" date="2025-08" db="UniProtKB">
        <authorList>
            <consortium name="RefSeq"/>
        </authorList>
    </citation>
    <scope>IDENTIFICATION</scope>
    <source>
        <tissue evidence="4">Whole organism</tissue>
    </source>
</reference>
<dbReference type="OrthoDB" id="10679832at2759"/>
<feature type="compositionally biased region" description="Low complexity" evidence="1">
    <location>
        <begin position="602"/>
        <end position="613"/>
    </location>
</feature>
<evidence type="ECO:0000313" key="4">
    <source>
        <dbReference type="RefSeq" id="XP_018022684.1"/>
    </source>
</evidence>
<feature type="transmembrane region" description="Helical" evidence="2">
    <location>
        <begin position="76"/>
        <end position="98"/>
    </location>
</feature>
<feature type="region of interest" description="Disordered" evidence="1">
    <location>
        <begin position="338"/>
        <end position="370"/>
    </location>
</feature>
<feature type="compositionally biased region" description="Polar residues" evidence="1">
    <location>
        <begin position="450"/>
        <end position="464"/>
    </location>
</feature>
<evidence type="ECO:0000256" key="1">
    <source>
        <dbReference type="SAM" id="MobiDB-lite"/>
    </source>
</evidence>
<dbReference type="GeneID" id="108678727"/>
<keyword evidence="2" id="KW-0812">Transmembrane</keyword>
<name>A0A8B7P948_HYAAZ</name>
<sequence length="636" mass="73728">MDQQELPRLTGHRRQQISHKPTTNATKDNNDDDIGHVNTTSWGDQFRHYFLNGEIRPYLGTNSYLSDNKILRSWQYMMFMLAYCVACSLFGVLSVTLLPDPATLAALQAADSREGGADYEDELDDATNHLQSSFNKYLGDSQQYGSYEVVRHSNEYRDRGYPKTKDYNQVYYRREKRSAVSDGSRRSSHKRVRRVVATDYFTYSWWDRFVDLILRPTWGHQYLTYGVPPNESYFSYETDYDSYGRPVSSYSTLESSYERPESSYGTMNSSYGRPESYNSAGDIEQTSSYNATGSDGEAEAAVEESAEDLIPNYGYFENSLYALYLEFYNKHKQLLEEKYSSDSDEEYDDEEDGYEEEEEEEDVEDEEAKGNYTMRPYDASMMKNETSHYQMPPLRQVRYNTTRQHYRPSHQHYRPSSHNTQFHHQQLYHTTLRQPIQPTLTPLKGPPTREQYQTSSFQQPHMSTRQPYQPAAQQQHQHHRQPSLPPKQKSHRPQVISSYTTPTRELNQPSLPKENQNLSQQTQQVSQNKHESTQQKLYGESKLLPIRTGDNTNLLHVSSTSTHFEKINVASEESTNADANLRENIYRTPHKTHSAANELGRTQSSSQVYVSTQKPVNKKEMSGESSYLSYKPHEGP</sequence>
<protein>
    <submittedName>
        <fullName evidence="4">Uncharacterized protein LOC108678727</fullName>
    </submittedName>
</protein>